<keyword evidence="1 2" id="KW-0728">SH3 domain</keyword>
<dbReference type="GO" id="GO:0006897">
    <property type="term" value="P:endocytosis"/>
    <property type="evidence" value="ECO:0007669"/>
    <property type="project" value="TreeGrafter"/>
</dbReference>
<evidence type="ECO:0000256" key="3">
    <source>
        <dbReference type="SAM" id="MobiDB-lite"/>
    </source>
</evidence>
<dbReference type="Pfam" id="PF09431">
    <property type="entry name" value="SPIN90_LRD"/>
    <property type="match status" value="1"/>
</dbReference>
<evidence type="ECO:0000259" key="4">
    <source>
        <dbReference type="PROSITE" id="PS50002"/>
    </source>
</evidence>
<proteinExistence type="predicted"/>
<reference evidence="5" key="1">
    <citation type="submission" date="2022-06" db="EMBL/GenBank/DDBJ databases">
        <authorList>
            <person name="Berger JAMES D."/>
            <person name="Berger JAMES D."/>
        </authorList>
    </citation>
    <scope>NUCLEOTIDE SEQUENCE [LARGE SCALE GENOMIC DNA]</scope>
</reference>
<dbReference type="InterPro" id="IPR001452">
    <property type="entry name" value="SH3_domain"/>
</dbReference>
<keyword evidence="5" id="KW-1185">Reference proteome</keyword>
<sequence length="724" mass="82629">MLRALYAYPGPFPGTLKFSQNEIFLDIREENQDWRLVSRTDGTLGCVPSNFVVKYETEDENIKVECARNALVNLYDKTVEIWGKEDLLRRLLQISGDKRMDTIAPDDVKSSGDFSELKITDPKERIPQAETKSDKYTPTERNIILPKNFEYRLLDTIRLATNCSYSDCGLVYSALMGMLSCVIPGMKENLQADKKSTDVVKTEEEYSQSPDWWFLKIKFRFFESRQSNDQECNWRLHDDQYDILERLNELITLLERSDHQLVVCYLRVVEYRSVRALIGLYQRETNQEIRGKLLRCIGICCSLDSACIHICLESVLPAELVREIRCTTEEEIPQLALRLRFLSMLIARSPSLPVDLSTSLDRELFGHLMKLCDSTSSTNSTLIDLENFTDHRELSTTNNNNNSADGDSGNNNNNMNINISNSNEQSRQCEMLSYTVTVFFLACNWHFNSSVYTINSPSKNDPTDSVCVKNSLLEALLSESISSRLFLEIVIQTFNRNFDPTFMVTFLPKHKNDDRESCLIQWVNYCQSTVHDSCIDDTSVSTTTTAKGFEEFLQVFEANSRADPNTHNDLEYIESLWNSNLGSRHASSKELMIDTKPVLSNHHVNSSTATPTNTVIKFLCDLFYSPDTSALIYHNDFEVIIEVINRQLRDLEPDSEDLPHFLLLLGIMSTSSCLTERDSAKIHDTIDALKSIIQSVSHSTSCKTLALAVCKRLNTIVQSFTKQL</sequence>
<evidence type="ECO:0000313" key="6">
    <source>
        <dbReference type="WBParaSite" id="TREG1_136460.1"/>
    </source>
</evidence>
<dbReference type="InterPro" id="IPR030125">
    <property type="entry name" value="SPIN90/Ldb17"/>
</dbReference>
<protein>
    <recommendedName>
        <fullName evidence="4">SH3 domain-containing protein</fullName>
    </recommendedName>
</protein>
<name>A0AA85J9V2_TRIRE</name>
<feature type="domain" description="SH3" evidence="4">
    <location>
        <begin position="1"/>
        <end position="57"/>
    </location>
</feature>
<dbReference type="InterPro" id="IPR036028">
    <property type="entry name" value="SH3-like_dom_sf"/>
</dbReference>
<evidence type="ECO:0000256" key="1">
    <source>
        <dbReference type="ARBA" id="ARBA00022443"/>
    </source>
</evidence>
<accession>A0AA85J9V2</accession>
<dbReference type="Gene3D" id="2.30.30.40">
    <property type="entry name" value="SH3 Domains"/>
    <property type="match status" value="1"/>
</dbReference>
<evidence type="ECO:0000313" key="5">
    <source>
        <dbReference type="Proteomes" id="UP000050795"/>
    </source>
</evidence>
<dbReference type="PANTHER" id="PTHR13357">
    <property type="entry name" value="SH3 ADAPTER PROTEIN SPIN90 NCK INTERACTING PROTEIN WITH SH3 DOMAIN"/>
    <property type="match status" value="1"/>
</dbReference>
<dbReference type="PANTHER" id="PTHR13357:SF1">
    <property type="entry name" value="NCK-INTERACTING PROTEIN WITH SH3 DOMAIN"/>
    <property type="match status" value="1"/>
</dbReference>
<reference evidence="6" key="2">
    <citation type="submission" date="2023-11" db="UniProtKB">
        <authorList>
            <consortium name="WormBaseParasite"/>
        </authorList>
    </citation>
    <scope>IDENTIFICATION</scope>
</reference>
<dbReference type="AlphaFoldDB" id="A0AA85J9V2"/>
<dbReference type="SUPFAM" id="SSF50044">
    <property type="entry name" value="SH3-domain"/>
    <property type="match status" value="1"/>
</dbReference>
<feature type="region of interest" description="Disordered" evidence="3">
    <location>
        <begin position="394"/>
        <end position="420"/>
    </location>
</feature>
<evidence type="ECO:0000256" key="2">
    <source>
        <dbReference type="PROSITE-ProRule" id="PRU00192"/>
    </source>
</evidence>
<dbReference type="PROSITE" id="PS50002">
    <property type="entry name" value="SH3"/>
    <property type="match status" value="1"/>
</dbReference>
<feature type="compositionally biased region" description="Low complexity" evidence="3">
    <location>
        <begin position="395"/>
        <end position="420"/>
    </location>
</feature>
<dbReference type="WBParaSite" id="TREG1_136460.1">
    <property type="protein sequence ID" value="TREG1_136460.1"/>
    <property type="gene ID" value="TREG1_136460"/>
</dbReference>
<dbReference type="SMART" id="SM00326">
    <property type="entry name" value="SH3"/>
    <property type="match status" value="1"/>
</dbReference>
<dbReference type="Proteomes" id="UP000050795">
    <property type="component" value="Unassembled WGS sequence"/>
</dbReference>
<organism evidence="5 6">
    <name type="scientific">Trichobilharzia regenti</name>
    <name type="common">Nasal bird schistosome</name>
    <dbReference type="NCBI Taxonomy" id="157069"/>
    <lineage>
        <taxon>Eukaryota</taxon>
        <taxon>Metazoa</taxon>
        <taxon>Spiralia</taxon>
        <taxon>Lophotrochozoa</taxon>
        <taxon>Platyhelminthes</taxon>
        <taxon>Trematoda</taxon>
        <taxon>Digenea</taxon>
        <taxon>Strigeidida</taxon>
        <taxon>Schistosomatoidea</taxon>
        <taxon>Schistosomatidae</taxon>
        <taxon>Trichobilharzia</taxon>
    </lineage>
</organism>
<dbReference type="GO" id="GO:0071933">
    <property type="term" value="F:Arp2/3 complex binding"/>
    <property type="evidence" value="ECO:0007669"/>
    <property type="project" value="TreeGrafter"/>
</dbReference>
<dbReference type="InterPro" id="IPR018556">
    <property type="entry name" value="SPIN90/Ldb17_LRD"/>
</dbReference>